<evidence type="ECO:0000313" key="5">
    <source>
        <dbReference type="Proteomes" id="UP000323521"/>
    </source>
</evidence>
<gene>
    <name evidence="4" type="ORF">DCMF_21825</name>
</gene>
<evidence type="ECO:0000256" key="1">
    <source>
        <dbReference type="ARBA" id="ARBA00007137"/>
    </source>
</evidence>
<dbReference type="GO" id="GO:0015948">
    <property type="term" value="P:methanogenesis"/>
    <property type="evidence" value="ECO:0007669"/>
    <property type="project" value="InterPro"/>
</dbReference>
<dbReference type="InterPro" id="IPR010426">
    <property type="entry name" value="MTTB_MeTrfase"/>
</dbReference>
<dbReference type="GO" id="GO:0032259">
    <property type="term" value="P:methylation"/>
    <property type="evidence" value="ECO:0007669"/>
    <property type="project" value="UniProtKB-KW"/>
</dbReference>
<dbReference type="AlphaFoldDB" id="A0A3G1KXC0"/>
<evidence type="ECO:0000256" key="2">
    <source>
        <dbReference type="ARBA" id="ARBA00022603"/>
    </source>
</evidence>
<keyword evidence="2" id="KW-0489">Methyltransferase</keyword>
<dbReference type="KEGG" id="fwa:DCMF_21825"/>
<dbReference type="GO" id="GO:0008168">
    <property type="term" value="F:methyltransferase activity"/>
    <property type="evidence" value="ECO:0007669"/>
    <property type="project" value="UniProtKB-KW"/>
</dbReference>
<keyword evidence="5" id="KW-1185">Reference proteome</keyword>
<protein>
    <recommendedName>
        <fullName evidence="6">Trimethylamine methyltransferase</fullName>
    </recommendedName>
</protein>
<proteinExistence type="inferred from homology"/>
<reference evidence="4 5" key="1">
    <citation type="submission" date="2016-10" db="EMBL/GenBank/DDBJ databases">
        <title>Complete Genome Sequence of Peptococcaceae strain DCMF.</title>
        <authorList>
            <person name="Edwards R.J."/>
            <person name="Holland S.I."/>
            <person name="Deshpande N.P."/>
            <person name="Wong Y.K."/>
            <person name="Ertan H."/>
            <person name="Manefield M."/>
            <person name="Russell T.L."/>
            <person name="Lee M.J."/>
        </authorList>
    </citation>
    <scope>NUCLEOTIDE SEQUENCE [LARGE SCALE GENOMIC DNA]</scope>
    <source>
        <strain evidence="4 5">DCMF</strain>
    </source>
</reference>
<comment type="similarity">
    <text evidence="1">Belongs to the trimethylamine methyltransferase family.</text>
</comment>
<name>A0A3G1KXC0_FORW1</name>
<evidence type="ECO:0008006" key="6">
    <source>
        <dbReference type="Google" id="ProtNLM"/>
    </source>
</evidence>
<dbReference type="OrthoDB" id="5418352at2"/>
<dbReference type="RefSeq" id="WP_148136382.1">
    <property type="nucleotide sequence ID" value="NZ_CP017634.1"/>
</dbReference>
<keyword evidence="3" id="KW-0808">Transferase</keyword>
<dbReference type="Gene3D" id="3.20.20.480">
    <property type="entry name" value="Trimethylamine methyltransferase-like"/>
    <property type="match status" value="1"/>
</dbReference>
<accession>A0A3G1KXC0</accession>
<sequence length="485" mass="54083">MRITKSNFQEQTTPRYIYLSEDQMYEIHMATLEVLERIGLRVDHEEARRLLKDAGAYMGENHVVRFPVFLVEEALQSAPSRVVLSNRDGERVMFCEKNQSYFGPGSDLPWTIDLYTGETRKSVKQDIVNASRIVDALENLDFMMCYAIAGDVTNQLSYVHEFHAMVENTRKPIVFTARDGEDFMQIVEMAAVIRGGYEQLKQNPFIACYSEPISPLIHAREGLDKLLLCAEYGIPAIYTPGAGAGATAPCSLAGLLTQVNAEILSGLVMHQLKSKGAPYIYGAACGAMDMKTTIIPHGSPEFQIYGTALAHLARFYNLPCWSTAGNSDAPVLDQQATMEWGFNIFMAQCSGANIIHDIGYLNTGLLGALEALVICNEIIGLARFVNRGIVVNKETLAVEVMERVAKGGNYFEDEHTYNHFRDFWNPDLLNRVRHDTWRANGGFTLGEKANKKAKKLLAEYAPSPLSGAMKEKLGELMAKYEAQYK</sequence>
<evidence type="ECO:0000256" key="3">
    <source>
        <dbReference type="ARBA" id="ARBA00022679"/>
    </source>
</evidence>
<organism evidence="4 5">
    <name type="scientific">Formimonas warabiya</name>
    <dbReference type="NCBI Taxonomy" id="1761012"/>
    <lineage>
        <taxon>Bacteria</taxon>
        <taxon>Bacillati</taxon>
        <taxon>Bacillota</taxon>
        <taxon>Clostridia</taxon>
        <taxon>Eubacteriales</taxon>
        <taxon>Peptococcaceae</taxon>
        <taxon>Candidatus Formimonas</taxon>
    </lineage>
</organism>
<dbReference type="Proteomes" id="UP000323521">
    <property type="component" value="Chromosome"/>
</dbReference>
<evidence type="ECO:0000313" key="4">
    <source>
        <dbReference type="EMBL" id="ATW27047.1"/>
    </source>
</evidence>
<dbReference type="InterPro" id="IPR038601">
    <property type="entry name" value="MttB-like_sf"/>
</dbReference>
<dbReference type="Pfam" id="PF06253">
    <property type="entry name" value="MTTB"/>
    <property type="match status" value="1"/>
</dbReference>
<dbReference type="EMBL" id="CP017634">
    <property type="protein sequence ID" value="ATW27047.1"/>
    <property type="molecule type" value="Genomic_DNA"/>
</dbReference>